<sequence>MRRGRASDFPDRQPPAFCRHAASRFKMNLTTHLKHGREAFLDRAADAATWENRLFSGTTYALWRASREVMQQHCSGLALDAGSGRESWKQTVLRSASGYESIDIAPRGESHPTWIGDVTNMPAVPDARYDTVVCHQVLEHVRRPWAAIAEFHRVLKPGGKLIISAPHLSRRHELPHDYFRFTQEGMAALLEDASFTGISVRTYGGIAAFLHHQLSFFFPGLFVGLPLVGPVTLALNAPLSWLSATVDDLLDRPRLMPVGVIAVATKPGGS</sequence>
<dbReference type="Gene3D" id="3.40.50.150">
    <property type="entry name" value="Vaccinia Virus protein VP39"/>
    <property type="match status" value="1"/>
</dbReference>
<dbReference type="InterPro" id="IPR029063">
    <property type="entry name" value="SAM-dependent_MTases_sf"/>
</dbReference>
<dbReference type="CDD" id="cd02440">
    <property type="entry name" value="AdoMet_MTases"/>
    <property type="match status" value="1"/>
</dbReference>
<dbReference type="RefSeq" id="WP_184334309.1">
    <property type="nucleotide sequence ID" value="NZ_JACHHZ010000004.1"/>
</dbReference>
<dbReference type="SUPFAM" id="SSF53335">
    <property type="entry name" value="S-adenosyl-L-methionine-dependent methyltransferases"/>
    <property type="match status" value="1"/>
</dbReference>
<dbReference type="AlphaFoldDB" id="A0A841HNQ0"/>
<evidence type="ECO:0000313" key="2">
    <source>
        <dbReference type="EMBL" id="MBB6094921.1"/>
    </source>
</evidence>
<dbReference type="InterPro" id="IPR013216">
    <property type="entry name" value="Methyltransf_11"/>
</dbReference>
<dbReference type="Proteomes" id="UP000588068">
    <property type="component" value="Unassembled WGS sequence"/>
</dbReference>
<reference evidence="2 3" key="1">
    <citation type="submission" date="2020-08" db="EMBL/GenBank/DDBJ databases">
        <title>Genomic Encyclopedia of Type Strains, Phase IV (KMG-IV): sequencing the most valuable type-strain genomes for metagenomic binning, comparative biology and taxonomic classification.</title>
        <authorList>
            <person name="Goeker M."/>
        </authorList>
    </citation>
    <scope>NUCLEOTIDE SEQUENCE [LARGE SCALE GENOMIC DNA]</scope>
    <source>
        <strain evidence="2 3">DSM 26723</strain>
    </source>
</reference>
<evidence type="ECO:0000259" key="1">
    <source>
        <dbReference type="Pfam" id="PF08241"/>
    </source>
</evidence>
<organism evidence="2 3">
    <name type="scientific">Povalibacter uvarum</name>
    <dbReference type="NCBI Taxonomy" id="732238"/>
    <lineage>
        <taxon>Bacteria</taxon>
        <taxon>Pseudomonadati</taxon>
        <taxon>Pseudomonadota</taxon>
        <taxon>Gammaproteobacteria</taxon>
        <taxon>Steroidobacterales</taxon>
        <taxon>Steroidobacteraceae</taxon>
        <taxon>Povalibacter</taxon>
    </lineage>
</organism>
<keyword evidence="3" id="KW-1185">Reference proteome</keyword>
<feature type="domain" description="Methyltransferase type 11" evidence="1">
    <location>
        <begin position="114"/>
        <end position="163"/>
    </location>
</feature>
<dbReference type="EMBL" id="JACHHZ010000004">
    <property type="protein sequence ID" value="MBB6094921.1"/>
    <property type="molecule type" value="Genomic_DNA"/>
</dbReference>
<dbReference type="Pfam" id="PF08241">
    <property type="entry name" value="Methyltransf_11"/>
    <property type="match status" value="1"/>
</dbReference>
<keyword evidence="2" id="KW-0489">Methyltransferase</keyword>
<evidence type="ECO:0000313" key="3">
    <source>
        <dbReference type="Proteomes" id="UP000588068"/>
    </source>
</evidence>
<dbReference type="GO" id="GO:0032259">
    <property type="term" value="P:methylation"/>
    <property type="evidence" value="ECO:0007669"/>
    <property type="project" value="UniProtKB-KW"/>
</dbReference>
<keyword evidence="2" id="KW-0808">Transferase</keyword>
<dbReference type="GO" id="GO:0008757">
    <property type="term" value="F:S-adenosylmethionine-dependent methyltransferase activity"/>
    <property type="evidence" value="ECO:0007669"/>
    <property type="project" value="InterPro"/>
</dbReference>
<accession>A0A841HNQ0</accession>
<name>A0A841HNQ0_9GAMM</name>
<protein>
    <submittedName>
        <fullName evidence="2">SAM-dependent methyltransferase</fullName>
    </submittedName>
</protein>
<proteinExistence type="predicted"/>
<comment type="caution">
    <text evidence="2">The sequence shown here is derived from an EMBL/GenBank/DDBJ whole genome shotgun (WGS) entry which is preliminary data.</text>
</comment>
<gene>
    <name evidence="2" type="ORF">HNQ60_003808</name>
</gene>